<dbReference type="AlphaFoldDB" id="N8X097"/>
<evidence type="ECO:0000313" key="2">
    <source>
        <dbReference type="Proteomes" id="UP000013148"/>
    </source>
</evidence>
<dbReference type="InterPro" id="IPR027417">
    <property type="entry name" value="P-loop_NTPase"/>
</dbReference>
<organism evidence="1 2">
    <name type="scientific">Acinetobacter guillouiae NIPH 991</name>
    <dbReference type="NCBI Taxonomy" id="1217656"/>
    <lineage>
        <taxon>Bacteria</taxon>
        <taxon>Pseudomonadati</taxon>
        <taxon>Pseudomonadota</taxon>
        <taxon>Gammaproteobacteria</taxon>
        <taxon>Moraxellales</taxon>
        <taxon>Moraxellaceae</taxon>
        <taxon>Acinetobacter</taxon>
    </lineage>
</organism>
<proteinExistence type="predicted"/>
<evidence type="ECO:0008006" key="3">
    <source>
        <dbReference type="Google" id="ProtNLM"/>
    </source>
</evidence>
<comment type="caution">
    <text evidence="1">The sequence shown here is derived from an EMBL/GenBank/DDBJ whole genome shotgun (WGS) entry which is preliminary data.</text>
</comment>
<dbReference type="RefSeq" id="WP_004818477.1">
    <property type="nucleotide sequence ID" value="NZ_KB849456.1"/>
</dbReference>
<name>N8X097_ACIGI</name>
<evidence type="ECO:0000313" key="1">
    <source>
        <dbReference type="EMBL" id="ENV17827.1"/>
    </source>
</evidence>
<dbReference type="HOGENOM" id="CLU_034920_0_0_6"/>
<reference evidence="1 2" key="1">
    <citation type="submission" date="2013-02" db="EMBL/GenBank/DDBJ databases">
        <title>The Genome Sequence of Acinetobacter guillouiae NIPH 991.</title>
        <authorList>
            <consortium name="The Broad Institute Genome Sequencing Platform"/>
            <consortium name="The Broad Institute Genome Sequencing Center for Infectious Disease"/>
            <person name="Cerqueira G."/>
            <person name="Feldgarden M."/>
            <person name="Courvalin P."/>
            <person name="Perichon B."/>
            <person name="Grillot-Courvalin C."/>
            <person name="Clermont D."/>
            <person name="Rocha E."/>
            <person name="Yoon E.-J."/>
            <person name="Nemec A."/>
            <person name="Walker B."/>
            <person name="Young S.K."/>
            <person name="Zeng Q."/>
            <person name="Gargeya S."/>
            <person name="Fitzgerald M."/>
            <person name="Haas B."/>
            <person name="Abouelleil A."/>
            <person name="Alvarado L."/>
            <person name="Arachchi H.M."/>
            <person name="Berlin A.M."/>
            <person name="Chapman S.B."/>
            <person name="Dewar J."/>
            <person name="Goldberg J."/>
            <person name="Griggs A."/>
            <person name="Gujja S."/>
            <person name="Hansen M."/>
            <person name="Howarth C."/>
            <person name="Imamovic A."/>
            <person name="Larimer J."/>
            <person name="McCowan C."/>
            <person name="Murphy C."/>
            <person name="Neiman D."/>
            <person name="Pearson M."/>
            <person name="Priest M."/>
            <person name="Roberts A."/>
            <person name="Saif S."/>
            <person name="Shea T."/>
            <person name="Sisk P."/>
            <person name="Sykes S."/>
            <person name="Wortman J."/>
            <person name="Nusbaum C."/>
            <person name="Birren B."/>
        </authorList>
    </citation>
    <scope>NUCLEOTIDE SEQUENCE [LARGE SCALE GENOMIC DNA]</scope>
    <source>
        <strain evidence="1 2">NIPH 991</strain>
    </source>
</reference>
<keyword evidence="2" id="KW-1185">Reference proteome</keyword>
<dbReference type="EMBL" id="APPJ01000009">
    <property type="protein sequence ID" value="ENV17827.1"/>
    <property type="molecule type" value="Genomic_DNA"/>
</dbReference>
<gene>
    <name evidence="1" type="ORF">F964_01132</name>
</gene>
<dbReference type="eggNOG" id="COG1373">
    <property type="taxonomic scope" value="Bacteria"/>
</dbReference>
<dbReference type="Proteomes" id="UP000013148">
    <property type="component" value="Unassembled WGS sequence"/>
</dbReference>
<dbReference type="SUPFAM" id="SSF52540">
    <property type="entry name" value="P-loop containing nucleoside triphosphate hydrolases"/>
    <property type="match status" value="1"/>
</dbReference>
<protein>
    <recommendedName>
        <fullName evidence="3">Zinc ribbon domain-containing protein</fullName>
    </recommendedName>
</protein>
<sequence>MINEAEELEYRADHMTLDELERITAETKFYGNVVNKLLARGSKLIVGPRGVGKTHHMRIAFKQSINHKTGPLPIYVSFSKYLRLEPLKNKTSIAIQYFHCWVLSKILLGAKDTLLNGNFDTSSVNELLIEIDWKDLQLFCEQIEKQQTRDWQNTLLDSISVDKVSNFIEKALFITNRKHAILLCDDAALVLTKDYMFEFFDIFRSLKSSKISPKASVYPNTEFGPRFHIGQDAESISCWPSITDNEYEKLFEDIYQKRYSTELKEDIKKCFMYAAFGIPRAFINLINQYNLDNSKGQQSQVNTVLIKQSEVILEEFLSLATKQPQYKFYVQAGYDLFNKIIATMVKENKEALVKKEQQFFLGILKDHDDGKKLTKDLKIITRLLEETGLLARVGEVKHGASSTGKPRVYERFIPHFTLLIKEGGYQLGRASLSSNFAEYVSYPKVKHPCRKNSFAEFLDATEFEKLSLDLPPCGKCGNPRSDIAQRFCMYCGSELVNKSTFEELVSRKIEDLPLSAWLKSKIIQETRIETIADIIFETNPTQELRKARGVGEKRALKIIEEATKDIEEFLY</sequence>
<accession>N8X097</accession>
<dbReference type="PATRIC" id="fig|1217656.3.peg.1110"/>